<organism evidence="2 3">
    <name type="scientific">Artemisia annua</name>
    <name type="common">Sweet wormwood</name>
    <dbReference type="NCBI Taxonomy" id="35608"/>
    <lineage>
        <taxon>Eukaryota</taxon>
        <taxon>Viridiplantae</taxon>
        <taxon>Streptophyta</taxon>
        <taxon>Embryophyta</taxon>
        <taxon>Tracheophyta</taxon>
        <taxon>Spermatophyta</taxon>
        <taxon>Magnoliopsida</taxon>
        <taxon>eudicotyledons</taxon>
        <taxon>Gunneridae</taxon>
        <taxon>Pentapetalae</taxon>
        <taxon>asterids</taxon>
        <taxon>campanulids</taxon>
        <taxon>Asterales</taxon>
        <taxon>Asteraceae</taxon>
        <taxon>Asteroideae</taxon>
        <taxon>Anthemideae</taxon>
        <taxon>Artemisiinae</taxon>
        <taxon>Artemisia</taxon>
    </lineage>
</organism>
<accession>A0A2U1QAM4</accession>
<protein>
    <submittedName>
        <fullName evidence="2">Uncharacterized protein</fullName>
    </submittedName>
</protein>
<evidence type="ECO:0000313" key="3">
    <source>
        <dbReference type="Proteomes" id="UP000245207"/>
    </source>
</evidence>
<name>A0A2U1QAM4_ARTAN</name>
<dbReference type="Proteomes" id="UP000245207">
    <property type="component" value="Unassembled WGS sequence"/>
</dbReference>
<evidence type="ECO:0000256" key="1">
    <source>
        <dbReference type="SAM" id="MobiDB-lite"/>
    </source>
</evidence>
<sequence length="135" mass="13936">MSADDGGEKCIRYSGAPAVVSTCSAHAVKSYGLSFEDFCAATGMGGINNGSASWSRGSGVTIREPHSGVQPISTATLASQSSAHDRKGKQKANISVSSDRPLAIRSASMVAHPYSMDRLNVRAAQVPTTDCSVST</sequence>
<gene>
    <name evidence="2" type="ORF">CTI12_AA053470</name>
</gene>
<proteinExistence type="predicted"/>
<evidence type="ECO:0000313" key="2">
    <source>
        <dbReference type="EMBL" id="PWA95051.1"/>
    </source>
</evidence>
<dbReference type="AlphaFoldDB" id="A0A2U1QAM4"/>
<reference evidence="2 3" key="1">
    <citation type="journal article" date="2018" name="Mol. Plant">
        <title>The genome of Artemisia annua provides insight into the evolution of Asteraceae family and artemisinin biosynthesis.</title>
        <authorList>
            <person name="Shen Q."/>
            <person name="Zhang L."/>
            <person name="Liao Z."/>
            <person name="Wang S."/>
            <person name="Yan T."/>
            <person name="Shi P."/>
            <person name="Liu M."/>
            <person name="Fu X."/>
            <person name="Pan Q."/>
            <person name="Wang Y."/>
            <person name="Lv Z."/>
            <person name="Lu X."/>
            <person name="Zhang F."/>
            <person name="Jiang W."/>
            <person name="Ma Y."/>
            <person name="Chen M."/>
            <person name="Hao X."/>
            <person name="Li L."/>
            <person name="Tang Y."/>
            <person name="Lv G."/>
            <person name="Zhou Y."/>
            <person name="Sun X."/>
            <person name="Brodelius P.E."/>
            <person name="Rose J.K.C."/>
            <person name="Tang K."/>
        </authorList>
    </citation>
    <scope>NUCLEOTIDE SEQUENCE [LARGE SCALE GENOMIC DNA]</scope>
    <source>
        <strain evidence="3">cv. Huhao1</strain>
        <tissue evidence="2">Leaf</tissue>
    </source>
</reference>
<keyword evidence="3" id="KW-1185">Reference proteome</keyword>
<feature type="region of interest" description="Disordered" evidence="1">
    <location>
        <begin position="77"/>
        <end position="99"/>
    </location>
</feature>
<comment type="caution">
    <text evidence="2">The sequence shown here is derived from an EMBL/GenBank/DDBJ whole genome shotgun (WGS) entry which is preliminary data.</text>
</comment>
<dbReference type="EMBL" id="PKPP01000268">
    <property type="protein sequence ID" value="PWA95051.1"/>
    <property type="molecule type" value="Genomic_DNA"/>
</dbReference>